<dbReference type="GO" id="GO:0061603">
    <property type="term" value="F:molybdenum cofactor guanylyltransferase activity"/>
    <property type="evidence" value="ECO:0007669"/>
    <property type="project" value="UniProtKB-EC"/>
</dbReference>
<evidence type="ECO:0000256" key="4">
    <source>
        <dbReference type="ARBA" id="ARBA00022741"/>
    </source>
</evidence>
<comment type="cofactor">
    <cofactor evidence="8">
        <name>Mg(2+)</name>
        <dbReference type="ChEBI" id="CHEBI:18420"/>
    </cofactor>
</comment>
<dbReference type="InterPro" id="IPR013482">
    <property type="entry name" value="Molybde_CF_guanTrfase"/>
</dbReference>
<evidence type="ECO:0000256" key="1">
    <source>
        <dbReference type="ARBA" id="ARBA00022490"/>
    </source>
</evidence>
<dbReference type="InterPro" id="IPR029044">
    <property type="entry name" value="Nucleotide-diphossugar_trans"/>
</dbReference>
<evidence type="ECO:0000256" key="3">
    <source>
        <dbReference type="ARBA" id="ARBA00022723"/>
    </source>
</evidence>
<dbReference type="EC" id="2.7.7.77" evidence="8"/>
<keyword evidence="4 8" id="KW-0547">Nucleotide-binding</keyword>
<dbReference type="GO" id="GO:0005525">
    <property type="term" value="F:GTP binding"/>
    <property type="evidence" value="ECO:0007669"/>
    <property type="project" value="UniProtKB-UniRule"/>
</dbReference>
<comment type="function">
    <text evidence="8">Transfers a GMP moiety from GTP to Mo-molybdopterin (Mo-MPT) cofactor (Moco or molybdenum cofactor) to form Mo-molybdopterin guanine dinucleotide (Mo-MGD) cofactor.</text>
</comment>
<feature type="binding site" evidence="8">
    <location>
        <position position="101"/>
    </location>
    <ligand>
        <name>GTP</name>
        <dbReference type="ChEBI" id="CHEBI:37565"/>
    </ligand>
</feature>
<comment type="similarity">
    <text evidence="8">Belongs to the MobA family.</text>
</comment>
<reference evidence="10 11" key="2">
    <citation type="journal article" date="2016" name="Genome Announc.">
        <title>Complete Genome Sequence of the Highly Virulent Aeromonas schubertii Strain WL1483, Isolated from Diseased Snakehead Fish (Channa argus) in China.</title>
        <authorList>
            <person name="Liu L."/>
            <person name="Li N."/>
            <person name="Zhang D."/>
            <person name="Fu X."/>
            <person name="Shi C."/>
            <person name="Lin Q."/>
            <person name="Hao G."/>
        </authorList>
    </citation>
    <scope>NUCLEOTIDE SEQUENCE [LARGE SCALE GENOMIC DNA]</scope>
    <source>
        <strain evidence="10 11">WL1483</strain>
    </source>
</reference>
<reference evidence="11" key="1">
    <citation type="submission" date="2015-10" db="EMBL/GenBank/DDBJ databases">
        <title>Complete Genome Sequence of Aeromonas schubertii strain WL1483.</title>
        <authorList>
            <person name="Liu L."/>
        </authorList>
    </citation>
    <scope>NUCLEOTIDE SEQUENCE [LARGE SCALE GENOMIC DNA]</scope>
    <source>
        <strain evidence="11">WL1483</strain>
    </source>
</reference>
<name>A0A0S2SLI6_9GAMM</name>
<gene>
    <name evidence="8 10" type="primary">mobA</name>
    <name evidence="10" type="ORF">WL1483_3172</name>
</gene>
<dbReference type="PANTHER" id="PTHR19136:SF81">
    <property type="entry name" value="MOLYBDENUM COFACTOR GUANYLYLTRANSFERASE"/>
    <property type="match status" value="1"/>
</dbReference>
<evidence type="ECO:0000256" key="6">
    <source>
        <dbReference type="ARBA" id="ARBA00023134"/>
    </source>
</evidence>
<feature type="binding site" evidence="8">
    <location>
        <position position="26"/>
    </location>
    <ligand>
        <name>GTP</name>
        <dbReference type="ChEBI" id="CHEBI:37565"/>
    </ligand>
</feature>
<comment type="domain">
    <text evidence="8">The N-terminal domain determines nucleotide recognition and specific binding, while the C-terminal domain determines the specific binding to the target protein.</text>
</comment>
<dbReference type="CDD" id="cd02503">
    <property type="entry name" value="MobA"/>
    <property type="match status" value="1"/>
</dbReference>
<keyword evidence="2 8" id="KW-0808">Transferase</keyword>
<sequence>MSNAPDTLIAVILAGGRATRMGGSDKGWIPLRGKPLICHVQERLAPQVDGLLINANRNLARYQALAPVVSDTLSDYPGPLAGMLAGLEAATSEWVLFVPCDTPFLPRDLVSRLQAARTPECEVVVAHDGEWLQPVVALVKRSLRGSLAATLAAGERRIDRWYARHTMVLADFSDCPHAFDNLNSPDELARHDSN</sequence>
<feature type="domain" description="MobA-like NTP transferase" evidence="9">
    <location>
        <begin position="10"/>
        <end position="164"/>
    </location>
</feature>
<dbReference type="Proteomes" id="UP000058114">
    <property type="component" value="Chromosome"/>
</dbReference>
<feature type="binding site" evidence="8">
    <location>
        <position position="71"/>
    </location>
    <ligand>
        <name>GTP</name>
        <dbReference type="ChEBI" id="CHEBI:37565"/>
    </ligand>
</feature>
<dbReference type="GO" id="GO:0046872">
    <property type="term" value="F:metal ion binding"/>
    <property type="evidence" value="ECO:0007669"/>
    <property type="project" value="UniProtKB-KW"/>
</dbReference>
<evidence type="ECO:0000313" key="11">
    <source>
        <dbReference type="Proteomes" id="UP000058114"/>
    </source>
</evidence>
<evidence type="ECO:0000256" key="5">
    <source>
        <dbReference type="ARBA" id="ARBA00022842"/>
    </source>
</evidence>
<dbReference type="AlphaFoldDB" id="A0A0S2SLI6"/>
<dbReference type="EMBL" id="CP013067">
    <property type="protein sequence ID" value="ALP42591.1"/>
    <property type="molecule type" value="Genomic_DNA"/>
</dbReference>
<dbReference type="PATRIC" id="fig|652.5.peg.1576"/>
<dbReference type="Gene3D" id="3.90.550.10">
    <property type="entry name" value="Spore Coat Polysaccharide Biosynthesis Protein SpsA, Chain A"/>
    <property type="match status" value="1"/>
</dbReference>
<dbReference type="KEGG" id="asr:WL1483_3172"/>
<dbReference type="HAMAP" id="MF_00316">
    <property type="entry name" value="MobA"/>
    <property type="match status" value="1"/>
</dbReference>
<evidence type="ECO:0000259" key="9">
    <source>
        <dbReference type="Pfam" id="PF12804"/>
    </source>
</evidence>
<organism evidence="10 11">
    <name type="scientific">Aeromonas schubertii</name>
    <dbReference type="NCBI Taxonomy" id="652"/>
    <lineage>
        <taxon>Bacteria</taxon>
        <taxon>Pseudomonadati</taxon>
        <taxon>Pseudomonadota</taxon>
        <taxon>Gammaproteobacteria</taxon>
        <taxon>Aeromonadales</taxon>
        <taxon>Aeromonadaceae</taxon>
        <taxon>Aeromonas</taxon>
    </lineage>
</organism>
<dbReference type="InterPro" id="IPR025877">
    <property type="entry name" value="MobA-like_NTP_Trfase"/>
</dbReference>
<keyword evidence="7 8" id="KW-0501">Molybdenum cofactor biosynthesis</keyword>
<keyword evidence="5 8" id="KW-0460">Magnesium</keyword>
<dbReference type="PANTHER" id="PTHR19136">
    <property type="entry name" value="MOLYBDENUM COFACTOR GUANYLYLTRANSFERASE"/>
    <property type="match status" value="1"/>
</dbReference>
<protein>
    <recommendedName>
        <fullName evidence="8">Molybdenum cofactor guanylyltransferase</fullName>
        <shortName evidence="8">MoCo guanylyltransferase</shortName>
        <ecNumber evidence="8">2.7.7.77</ecNumber>
    </recommendedName>
    <alternativeName>
        <fullName evidence="8">GTP:molybdopterin guanylyltransferase</fullName>
    </alternativeName>
    <alternativeName>
        <fullName evidence="8">Mo-MPT guanylyltransferase</fullName>
    </alternativeName>
    <alternativeName>
        <fullName evidence="8">Molybdopterin guanylyltransferase</fullName>
    </alternativeName>
    <alternativeName>
        <fullName evidence="8">Molybdopterin-guanine dinucleotide synthase</fullName>
        <shortName evidence="8">MGD synthase</shortName>
    </alternativeName>
</protein>
<feature type="binding site" evidence="8">
    <location>
        <position position="101"/>
    </location>
    <ligand>
        <name>Mg(2+)</name>
        <dbReference type="ChEBI" id="CHEBI:18420"/>
    </ligand>
</feature>
<dbReference type="SUPFAM" id="SSF53448">
    <property type="entry name" value="Nucleotide-diphospho-sugar transferases"/>
    <property type="match status" value="1"/>
</dbReference>
<evidence type="ECO:0000313" key="10">
    <source>
        <dbReference type="EMBL" id="ALP42591.1"/>
    </source>
</evidence>
<keyword evidence="6 8" id="KW-0342">GTP-binding</keyword>
<feature type="binding site" evidence="8">
    <location>
        <position position="54"/>
    </location>
    <ligand>
        <name>GTP</name>
        <dbReference type="ChEBI" id="CHEBI:37565"/>
    </ligand>
</feature>
<dbReference type="Pfam" id="PF12804">
    <property type="entry name" value="NTP_transf_3"/>
    <property type="match status" value="1"/>
</dbReference>
<accession>A0A0S2SLI6</accession>
<feature type="binding site" evidence="8">
    <location>
        <begin position="13"/>
        <end position="15"/>
    </location>
    <ligand>
        <name>GTP</name>
        <dbReference type="ChEBI" id="CHEBI:37565"/>
    </ligand>
</feature>
<evidence type="ECO:0000256" key="8">
    <source>
        <dbReference type="HAMAP-Rule" id="MF_00316"/>
    </source>
</evidence>
<keyword evidence="3 8" id="KW-0479">Metal-binding</keyword>
<proteinExistence type="inferred from homology"/>
<dbReference type="GO" id="GO:0005737">
    <property type="term" value="C:cytoplasm"/>
    <property type="evidence" value="ECO:0007669"/>
    <property type="project" value="UniProtKB-SubCell"/>
</dbReference>
<dbReference type="GO" id="GO:1902758">
    <property type="term" value="P:bis(molybdopterin guanine dinucleotide)molybdenum biosynthetic process"/>
    <property type="evidence" value="ECO:0007669"/>
    <property type="project" value="TreeGrafter"/>
</dbReference>
<comment type="catalytic activity">
    <reaction evidence="8">
        <text>Mo-molybdopterin + GTP + H(+) = Mo-molybdopterin guanine dinucleotide + diphosphate</text>
        <dbReference type="Rhea" id="RHEA:34243"/>
        <dbReference type="ChEBI" id="CHEBI:15378"/>
        <dbReference type="ChEBI" id="CHEBI:33019"/>
        <dbReference type="ChEBI" id="CHEBI:37565"/>
        <dbReference type="ChEBI" id="CHEBI:71302"/>
        <dbReference type="ChEBI" id="CHEBI:71310"/>
        <dbReference type="EC" id="2.7.7.77"/>
    </reaction>
</comment>
<dbReference type="RefSeq" id="WP_144431352.1">
    <property type="nucleotide sequence ID" value="NZ_CP013067.1"/>
</dbReference>
<comment type="subcellular location">
    <subcellularLocation>
        <location evidence="8">Cytoplasm</location>
    </subcellularLocation>
</comment>
<keyword evidence="1 8" id="KW-0963">Cytoplasm</keyword>
<evidence type="ECO:0000256" key="2">
    <source>
        <dbReference type="ARBA" id="ARBA00022679"/>
    </source>
</evidence>
<dbReference type="NCBIfam" id="TIGR02665">
    <property type="entry name" value="molyb_mobA"/>
    <property type="match status" value="1"/>
</dbReference>
<comment type="subunit">
    <text evidence="8">Monomer.</text>
</comment>
<evidence type="ECO:0000256" key="7">
    <source>
        <dbReference type="ARBA" id="ARBA00023150"/>
    </source>
</evidence>